<keyword evidence="11" id="KW-1185">Reference proteome</keyword>
<evidence type="ECO:0000256" key="9">
    <source>
        <dbReference type="SAM" id="Phobius"/>
    </source>
</evidence>
<accession>A0AA39CDR4</accession>
<comment type="subcellular location">
    <subcellularLocation>
        <location evidence="1">Membrane</location>
        <topology evidence="1">Multi-pass membrane protein</topology>
    </subcellularLocation>
</comment>
<proteinExistence type="inferred from homology"/>
<evidence type="ECO:0000256" key="2">
    <source>
        <dbReference type="ARBA" id="ARBA00022679"/>
    </source>
</evidence>
<protein>
    <submittedName>
        <fullName evidence="10">Phosphatidylinositol synthase 1 (CDP-alcohol phosphatidyltransferase1)</fullName>
        <ecNumber evidence="10">2.7.8.11</ecNumber>
    </submittedName>
</protein>
<keyword evidence="3 9" id="KW-0812">Transmembrane</keyword>
<dbReference type="PROSITE" id="PS00379">
    <property type="entry name" value="CDP_ALCOHOL_P_TRANSF"/>
    <property type="match status" value="1"/>
</dbReference>
<dbReference type="GO" id="GO:0006661">
    <property type="term" value="P:phosphatidylinositol biosynthetic process"/>
    <property type="evidence" value="ECO:0007669"/>
    <property type="project" value="TreeGrafter"/>
</dbReference>
<dbReference type="GO" id="GO:0003881">
    <property type="term" value="F:CDP-diacylglycerol-inositol 3-phosphatidyltransferase activity"/>
    <property type="evidence" value="ECO:0007669"/>
    <property type="project" value="UniProtKB-EC"/>
</dbReference>
<keyword evidence="6 9" id="KW-0472">Membrane</keyword>
<dbReference type="FunFam" id="1.20.120.1760:FF:000011">
    <property type="entry name" value="Cdp-diacylglycerol-inositol 3-phosphatidyltransferase pis"/>
    <property type="match status" value="1"/>
</dbReference>
<comment type="caution">
    <text evidence="10">The sequence shown here is derived from an EMBL/GenBank/DDBJ whole genome shotgun (WGS) entry which is preliminary data.</text>
</comment>
<feature type="transmembrane region" description="Helical" evidence="9">
    <location>
        <begin position="44"/>
        <end position="67"/>
    </location>
</feature>
<comment type="similarity">
    <text evidence="8">Belongs to the CDP-alcohol phosphatidyltransferase class-I family.</text>
</comment>
<organism evidence="10 11">
    <name type="scientific">Cladophialophora chaetospira</name>
    <dbReference type="NCBI Taxonomy" id="386627"/>
    <lineage>
        <taxon>Eukaryota</taxon>
        <taxon>Fungi</taxon>
        <taxon>Dikarya</taxon>
        <taxon>Ascomycota</taxon>
        <taxon>Pezizomycotina</taxon>
        <taxon>Eurotiomycetes</taxon>
        <taxon>Chaetothyriomycetidae</taxon>
        <taxon>Chaetothyriales</taxon>
        <taxon>Herpotrichiellaceae</taxon>
        <taxon>Cladophialophora</taxon>
    </lineage>
</organism>
<dbReference type="Proteomes" id="UP001172673">
    <property type="component" value="Unassembled WGS sequence"/>
</dbReference>
<keyword evidence="7" id="KW-1208">Phospholipid metabolism</keyword>
<evidence type="ECO:0000256" key="1">
    <source>
        <dbReference type="ARBA" id="ARBA00004141"/>
    </source>
</evidence>
<evidence type="ECO:0000256" key="7">
    <source>
        <dbReference type="ARBA" id="ARBA00023264"/>
    </source>
</evidence>
<evidence type="ECO:0000256" key="3">
    <source>
        <dbReference type="ARBA" id="ARBA00022692"/>
    </source>
</evidence>
<dbReference type="EC" id="2.7.8.11" evidence="10"/>
<name>A0AA39CDR4_9EURO</name>
<dbReference type="Gene3D" id="1.20.120.1760">
    <property type="match status" value="1"/>
</dbReference>
<evidence type="ECO:0000256" key="6">
    <source>
        <dbReference type="ARBA" id="ARBA00023136"/>
    </source>
</evidence>
<dbReference type="GO" id="GO:0016020">
    <property type="term" value="C:membrane"/>
    <property type="evidence" value="ECO:0007669"/>
    <property type="project" value="UniProtKB-SubCell"/>
</dbReference>
<evidence type="ECO:0000256" key="4">
    <source>
        <dbReference type="ARBA" id="ARBA00022989"/>
    </source>
</evidence>
<dbReference type="InterPro" id="IPR043130">
    <property type="entry name" value="CDP-OH_PTrfase_TM_dom"/>
</dbReference>
<feature type="transmembrane region" description="Helical" evidence="9">
    <location>
        <begin position="253"/>
        <end position="272"/>
    </location>
</feature>
<dbReference type="InterPro" id="IPR000462">
    <property type="entry name" value="CDP-OH_P_trans"/>
</dbReference>
<keyword evidence="5" id="KW-0443">Lipid metabolism</keyword>
<keyword evidence="4 9" id="KW-1133">Transmembrane helix</keyword>
<evidence type="ECO:0000313" key="10">
    <source>
        <dbReference type="EMBL" id="KAJ9604551.1"/>
    </source>
</evidence>
<evidence type="ECO:0000256" key="8">
    <source>
        <dbReference type="RuleBase" id="RU003750"/>
    </source>
</evidence>
<dbReference type="InterPro" id="IPR048254">
    <property type="entry name" value="CDP_ALCOHOL_P_TRANSF_CS"/>
</dbReference>
<reference evidence="10" key="1">
    <citation type="submission" date="2022-10" db="EMBL/GenBank/DDBJ databases">
        <title>Culturing micro-colonial fungi from biological soil crusts in the Mojave desert and describing Neophaeococcomyces mojavensis, and introducing the new genera and species Taxawa tesnikishii.</title>
        <authorList>
            <person name="Kurbessoian T."/>
            <person name="Stajich J.E."/>
        </authorList>
    </citation>
    <scope>NUCLEOTIDE SEQUENCE</scope>
    <source>
        <strain evidence="10">TK_41</strain>
    </source>
</reference>
<dbReference type="AlphaFoldDB" id="A0AA39CDR4"/>
<dbReference type="Pfam" id="PF01066">
    <property type="entry name" value="CDP-OH_P_transf"/>
    <property type="match status" value="1"/>
</dbReference>
<gene>
    <name evidence="10" type="primary">pis1</name>
    <name evidence="10" type="ORF">H2200_010664</name>
</gene>
<keyword evidence="2 8" id="KW-0808">Transferase</keyword>
<sequence>MARSNGVLKENGRAVTPVNSHKDPNGTIEKVKSIEEDIYEEENIFVFIPNIIGYVRIVTALASLYYMPLHPRTCSALYSFSCILDAADGLAARKYNQSTTFGAVLDMVTDRCTTSCLLVFLASAFPRWSIIFQGLISLDLASHYIHMYASLTTGGQSHKKVEASRSWVLHLYYTNKTVLFLFCALNELFFIALYLLSFSSPLLSPSLLVTTDKGGATSVQPGSPAHPKPSNIFINPWSAGAMEMARANKMDSTVPWILAGLSFPVMFGKQVINVIQLVKASKLLGEVDVKARRAAGITRKRKRA</sequence>
<feature type="transmembrane region" description="Helical" evidence="9">
    <location>
        <begin position="178"/>
        <end position="198"/>
    </location>
</feature>
<dbReference type="PANTHER" id="PTHR15362">
    <property type="entry name" value="PHOSPHATIDYLINOSITOL SYNTHASE"/>
    <property type="match status" value="1"/>
</dbReference>
<evidence type="ECO:0000256" key="5">
    <source>
        <dbReference type="ARBA" id="ARBA00023098"/>
    </source>
</evidence>
<dbReference type="GO" id="GO:0005794">
    <property type="term" value="C:Golgi apparatus"/>
    <property type="evidence" value="ECO:0007669"/>
    <property type="project" value="TreeGrafter"/>
</dbReference>
<dbReference type="EMBL" id="JAPDRK010000018">
    <property type="protein sequence ID" value="KAJ9604551.1"/>
    <property type="molecule type" value="Genomic_DNA"/>
</dbReference>
<evidence type="ECO:0000313" key="11">
    <source>
        <dbReference type="Proteomes" id="UP001172673"/>
    </source>
</evidence>
<dbReference type="PANTHER" id="PTHR15362:SF4">
    <property type="entry name" value="CDP-DIACYLGLYCEROL--INOSITOL 3-PHOSPHATIDYLTRANSFERASE"/>
    <property type="match status" value="1"/>
</dbReference>